<reference evidence="2 3" key="1">
    <citation type="submission" date="2016-11" db="EMBL/GenBank/DDBJ databases">
        <authorList>
            <person name="Jaros S."/>
            <person name="Januszkiewicz K."/>
            <person name="Wedrychowicz H."/>
        </authorList>
    </citation>
    <scope>NUCLEOTIDE SEQUENCE [LARGE SCALE GENOMIC DNA]</scope>
    <source>
        <strain evidence="2 3">DSM 27406</strain>
    </source>
</reference>
<organism evidence="2 3">
    <name type="scientific">Chitinophaga jiangningensis</name>
    <dbReference type="NCBI Taxonomy" id="1419482"/>
    <lineage>
        <taxon>Bacteria</taxon>
        <taxon>Pseudomonadati</taxon>
        <taxon>Bacteroidota</taxon>
        <taxon>Chitinophagia</taxon>
        <taxon>Chitinophagales</taxon>
        <taxon>Chitinophagaceae</taxon>
        <taxon>Chitinophaga</taxon>
    </lineage>
</organism>
<proteinExistence type="predicted"/>
<name>A0A1M7JE86_9BACT</name>
<dbReference type="EMBL" id="FRBL01000008">
    <property type="protein sequence ID" value="SHM51296.1"/>
    <property type="molecule type" value="Genomic_DNA"/>
</dbReference>
<dbReference type="AlphaFoldDB" id="A0A1M7JE86"/>
<evidence type="ECO:0000313" key="3">
    <source>
        <dbReference type="Proteomes" id="UP000184420"/>
    </source>
</evidence>
<dbReference type="Proteomes" id="UP000184420">
    <property type="component" value="Unassembled WGS sequence"/>
</dbReference>
<evidence type="ECO:0000313" key="2">
    <source>
        <dbReference type="EMBL" id="SHM51296.1"/>
    </source>
</evidence>
<protein>
    <submittedName>
        <fullName evidence="2">Uncharacterized protein</fullName>
    </submittedName>
</protein>
<keyword evidence="1" id="KW-0812">Transmembrane</keyword>
<keyword evidence="1" id="KW-1133">Transmembrane helix</keyword>
<dbReference type="STRING" id="1419482.SAMN05444266_108330"/>
<evidence type="ECO:0000256" key="1">
    <source>
        <dbReference type="SAM" id="Phobius"/>
    </source>
</evidence>
<accession>A0A1M7JE86</accession>
<keyword evidence="3" id="KW-1185">Reference proteome</keyword>
<keyword evidence="1" id="KW-0472">Membrane</keyword>
<sequence length="327" mass="37353">MFAFRREVYLTLLSATLTLLRYRFLSIFGDIHYYSMNDEIIKDLNQILGTLKTNSRSQYFHDILGVDYKDTDKLSYLKALRGKLLEDGYIIDTSSKAYNGAPDALITDKGIFFINDGGYKQMPVPQPSGSNSKDDTLVDRLLKKIKNNKIIAPIIVIGIGVTVLLAFYKQLSEVYREAFTSKTNSHDTSTIYTNNPSNQVDTFKLPIHGELPVSEEKKSILDGNVFLGRYYNMFLIGGVNLRQIKIRGRNKDGEALLLKLDTVLNRIKIDPYKGGYIEIAYKNHYYAINLKVDDWGEKFLYQVERINAPSMNLQEISFYEVGESVIK</sequence>
<gene>
    <name evidence="2" type="ORF">SAMN05444266_108330</name>
</gene>
<feature type="transmembrane region" description="Helical" evidence="1">
    <location>
        <begin position="150"/>
        <end position="168"/>
    </location>
</feature>